<evidence type="ECO:0000256" key="1">
    <source>
        <dbReference type="ARBA" id="ARBA00006484"/>
    </source>
</evidence>
<organism evidence="3 4">
    <name type="scientific">Georhizobium profundi</name>
    <dbReference type="NCBI Taxonomy" id="2341112"/>
    <lineage>
        <taxon>Bacteria</taxon>
        <taxon>Pseudomonadati</taxon>
        <taxon>Pseudomonadota</taxon>
        <taxon>Alphaproteobacteria</taxon>
        <taxon>Hyphomicrobiales</taxon>
        <taxon>Rhizobiaceae</taxon>
        <taxon>Georhizobium</taxon>
    </lineage>
</organism>
<dbReference type="OrthoDB" id="154414at2"/>
<dbReference type="PANTHER" id="PTHR42879:SF2">
    <property type="entry name" value="3-OXOACYL-[ACYL-CARRIER-PROTEIN] REDUCTASE FABG"/>
    <property type="match status" value="1"/>
</dbReference>
<evidence type="ECO:0000313" key="4">
    <source>
        <dbReference type="Proteomes" id="UP000268192"/>
    </source>
</evidence>
<evidence type="ECO:0000256" key="2">
    <source>
        <dbReference type="ARBA" id="ARBA00023002"/>
    </source>
</evidence>
<name>A0A3Q8XMV5_9HYPH</name>
<dbReference type="GO" id="GO:0016491">
    <property type="term" value="F:oxidoreductase activity"/>
    <property type="evidence" value="ECO:0007669"/>
    <property type="project" value="UniProtKB-KW"/>
</dbReference>
<dbReference type="Pfam" id="PF13561">
    <property type="entry name" value="adh_short_C2"/>
    <property type="match status" value="1"/>
</dbReference>
<dbReference type="Proteomes" id="UP000268192">
    <property type="component" value="Chromosome"/>
</dbReference>
<dbReference type="EMBL" id="CP032509">
    <property type="protein sequence ID" value="AZN70240.1"/>
    <property type="molecule type" value="Genomic_DNA"/>
</dbReference>
<dbReference type="AlphaFoldDB" id="A0A3Q8XMV5"/>
<dbReference type="PRINTS" id="PR00081">
    <property type="entry name" value="GDHRDH"/>
</dbReference>
<keyword evidence="2" id="KW-0560">Oxidoreductase</keyword>
<proteinExistence type="inferred from homology"/>
<dbReference type="InterPro" id="IPR036291">
    <property type="entry name" value="NAD(P)-bd_dom_sf"/>
</dbReference>
<keyword evidence="4" id="KW-1185">Reference proteome</keyword>
<gene>
    <name evidence="3" type="ORF">D5400_02170</name>
</gene>
<sequence length="259" mass="26861">MPARSDRAMTNGEATVRRVALVTGAAQGLGAAIAKALHGAGHRVIFADIDVAKVEGVVAKLQSDDAAAVAIDVRAKPSIERAAAICEERFGPVEILVNNAALTRATDFFDLSIDEWDDLMAVNLRSHFLTAQVMAAGMMERGFGRIINMTSVAGQRGGPGVQGLHYATSKAGIIGATRYLAQLFAEGGVTVNAIAPGPIQTEQTALAPPDRVARVAAQVPLKRFGDPSEVGALAVYLASDAAGFVTGATIDINGGILMR</sequence>
<comment type="similarity">
    <text evidence="1">Belongs to the short-chain dehydrogenases/reductases (SDR) family.</text>
</comment>
<dbReference type="SUPFAM" id="SSF51735">
    <property type="entry name" value="NAD(P)-binding Rossmann-fold domains"/>
    <property type="match status" value="1"/>
</dbReference>
<dbReference type="PRINTS" id="PR00080">
    <property type="entry name" value="SDRFAMILY"/>
</dbReference>
<evidence type="ECO:0000313" key="3">
    <source>
        <dbReference type="EMBL" id="AZN70240.1"/>
    </source>
</evidence>
<dbReference type="KEGG" id="abaw:D5400_02170"/>
<dbReference type="PANTHER" id="PTHR42879">
    <property type="entry name" value="3-OXOACYL-(ACYL-CARRIER-PROTEIN) REDUCTASE"/>
    <property type="match status" value="1"/>
</dbReference>
<dbReference type="Gene3D" id="3.40.50.720">
    <property type="entry name" value="NAD(P)-binding Rossmann-like Domain"/>
    <property type="match status" value="1"/>
</dbReference>
<reference evidence="3 4" key="1">
    <citation type="submission" date="2018-09" db="EMBL/GenBank/DDBJ databases">
        <title>Marinorhizobium profundi gen. nov., sp. nov., isolated from a deep-sea sediment sample from the New Britain Trench and proposal of Marinorhizobiaceae fam. nov. in the order Rhizobiales of the class Alphaproteobacteria.</title>
        <authorList>
            <person name="Cao J."/>
        </authorList>
    </citation>
    <scope>NUCLEOTIDE SEQUENCE [LARGE SCALE GENOMIC DNA]</scope>
    <source>
        <strain evidence="3 4">WS11</strain>
    </source>
</reference>
<protein>
    <submittedName>
        <fullName evidence="3">SDR family oxidoreductase</fullName>
    </submittedName>
</protein>
<dbReference type="InterPro" id="IPR050259">
    <property type="entry name" value="SDR"/>
</dbReference>
<dbReference type="InterPro" id="IPR002347">
    <property type="entry name" value="SDR_fam"/>
</dbReference>
<dbReference type="FunFam" id="3.40.50.720:FF:000173">
    <property type="entry name" value="3-oxoacyl-[acyl-carrier protein] reductase"/>
    <property type="match status" value="1"/>
</dbReference>
<accession>A0A3Q8XMV5</accession>